<keyword evidence="2" id="KW-1185">Reference proteome</keyword>
<evidence type="ECO:0000313" key="2">
    <source>
        <dbReference type="Proteomes" id="UP000298652"/>
    </source>
</evidence>
<dbReference type="EMBL" id="CM016559">
    <property type="protein sequence ID" value="TKV99744.1"/>
    <property type="molecule type" value="Genomic_DNA"/>
</dbReference>
<dbReference type="PANTHER" id="PTHR34591">
    <property type="entry name" value="OS03G0653100 PROTEIN-RELATED"/>
    <property type="match status" value="1"/>
</dbReference>
<reference evidence="1" key="1">
    <citation type="submission" date="2019-03" db="EMBL/GenBank/DDBJ databases">
        <title>WGS assembly of Setaria viridis.</title>
        <authorList>
            <person name="Huang P."/>
            <person name="Jenkins J."/>
            <person name="Grimwood J."/>
            <person name="Barry K."/>
            <person name="Healey A."/>
            <person name="Mamidi S."/>
            <person name="Sreedasyam A."/>
            <person name="Shu S."/>
            <person name="Feldman M."/>
            <person name="Wu J."/>
            <person name="Yu Y."/>
            <person name="Chen C."/>
            <person name="Johnson J."/>
            <person name="Rokhsar D."/>
            <person name="Baxter I."/>
            <person name="Schmutz J."/>
            <person name="Brutnell T."/>
            <person name="Kellogg E."/>
        </authorList>
    </citation>
    <scope>NUCLEOTIDE SEQUENCE [LARGE SCALE GENOMIC DNA]</scope>
</reference>
<protein>
    <submittedName>
        <fullName evidence="1">Uncharacterized protein</fullName>
    </submittedName>
</protein>
<dbReference type="Gramene" id="TKV99744">
    <property type="protein sequence ID" value="TKV99744"/>
    <property type="gene ID" value="SEVIR_8G063508v2"/>
</dbReference>
<sequence length="108" mass="12662">MVGSVRSFLDHQGCYWRGALYVCCSDCFVMRISLSDSMYQVIRRWRILSRKINQWDILCIIIPGVPTSDKAEWVLKHDRDIFPILPNLNYDKQCDGPWILTRILLLAT</sequence>
<name>A0A4U6TFZ5_SETVI</name>
<dbReference type="PANTHER" id="PTHR34591:SF29">
    <property type="entry name" value="F-BOX DOMAIN-CONTAINING PROTEIN"/>
    <property type="match status" value="1"/>
</dbReference>
<dbReference type="AlphaFoldDB" id="A0A4U6TFZ5"/>
<dbReference type="Proteomes" id="UP000298652">
    <property type="component" value="Chromosome 8"/>
</dbReference>
<evidence type="ECO:0000313" key="1">
    <source>
        <dbReference type="EMBL" id="TKV99744.1"/>
    </source>
</evidence>
<proteinExistence type="predicted"/>
<organism evidence="1 2">
    <name type="scientific">Setaria viridis</name>
    <name type="common">Green bristlegrass</name>
    <name type="synonym">Setaria italica subsp. viridis</name>
    <dbReference type="NCBI Taxonomy" id="4556"/>
    <lineage>
        <taxon>Eukaryota</taxon>
        <taxon>Viridiplantae</taxon>
        <taxon>Streptophyta</taxon>
        <taxon>Embryophyta</taxon>
        <taxon>Tracheophyta</taxon>
        <taxon>Spermatophyta</taxon>
        <taxon>Magnoliopsida</taxon>
        <taxon>Liliopsida</taxon>
        <taxon>Poales</taxon>
        <taxon>Poaceae</taxon>
        <taxon>PACMAD clade</taxon>
        <taxon>Panicoideae</taxon>
        <taxon>Panicodae</taxon>
        <taxon>Paniceae</taxon>
        <taxon>Cenchrinae</taxon>
        <taxon>Setaria</taxon>
    </lineage>
</organism>
<gene>
    <name evidence="1" type="ORF">SEVIR_8G063508v2</name>
</gene>
<accession>A0A4U6TFZ5</accession>